<comment type="subcellular location">
    <subcellularLocation>
        <location evidence="1">Membrane</location>
        <topology evidence="1">Multi-pass membrane protein</topology>
    </subcellularLocation>
</comment>
<dbReference type="EMBL" id="FZNP01000002">
    <property type="protein sequence ID" value="SNR41441.1"/>
    <property type="molecule type" value="Genomic_DNA"/>
</dbReference>
<feature type="transmembrane region" description="Helical" evidence="5">
    <location>
        <begin position="6"/>
        <end position="24"/>
    </location>
</feature>
<proteinExistence type="predicted"/>
<accession>A0A238W4W4</accession>
<dbReference type="GO" id="GO:0016020">
    <property type="term" value="C:membrane"/>
    <property type="evidence" value="ECO:0007669"/>
    <property type="project" value="UniProtKB-SubCell"/>
</dbReference>
<dbReference type="GO" id="GO:0030416">
    <property type="term" value="P:methylamine metabolic process"/>
    <property type="evidence" value="ECO:0007669"/>
    <property type="project" value="InterPro"/>
</dbReference>
<name>A0A238W4W4_9ACTN</name>
<evidence type="ECO:0000256" key="3">
    <source>
        <dbReference type="ARBA" id="ARBA00022989"/>
    </source>
</evidence>
<sequence length="168" mass="16811">MELVRIGSACLIGLVFAVSAVSKLRDFDGFARSVPALVPAWPGRARLVAITTTALEALVPPLLVAPVTAPFGFGLAAVLLAAFTAAVAASVRRGRRTACRCFGPSSVPLGPRHVVRNGALLTCAVLGALAPGGLPPAGGVAVAAAAGLAGAVLIISLDDIVELFARNP</sequence>
<evidence type="ECO:0000256" key="2">
    <source>
        <dbReference type="ARBA" id="ARBA00022692"/>
    </source>
</evidence>
<dbReference type="Proteomes" id="UP000198420">
    <property type="component" value="Unassembled WGS sequence"/>
</dbReference>
<reference evidence="8" key="1">
    <citation type="submission" date="2017-06" db="EMBL/GenBank/DDBJ databases">
        <authorList>
            <person name="Varghese N."/>
            <person name="Submissions S."/>
        </authorList>
    </citation>
    <scope>NUCLEOTIDE SEQUENCE [LARGE SCALE GENOMIC DNA]</scope>
    <source>
        <strain evidence="8">DSM 44485</strain>
    </source>
</reference>
<evidence type="ECO:0000256" key="5">
    <source>
        <dbReference type="SAM" id="Phobius"/>
    </source>
</evidence>
<organism evidence="7 8">
    <name type="scientific">Actinomadura mexicana</name>
    <dbReference type="NCBI Taxonomy" id="134959"/>
    <lineage>
        <taxon>Bacteria</taxon>
        <taxon>Bacillati</taxon>
        <taxon>Actinomycetota</taxon>
        <taxon>Actinomycetes</taxon>
        <taxon>Streptosporangiales</taxon>
        <taxon>Thermomonosporaceae</taxon>
        <taxon>Actinomadura</taxon>
    </lineage>
</organism>
<feature type="domain" description="Methylamine utilisation protein MauE" evidence="6">
    <location>
        <begin position="7"/>
        <end position="129"/>
    </location>
</feature>
<feature type="transmembrane region" description="Helical" evidence="5">
    <location>
        <begin position="137"/>
        <end position="157"/>
    </location>
</feature>
<keyword evidence="3 5" id="KW-1133">Transmembrane helix</keyword>
<keyword evidence="2 5" id="KW-0812">Transmembrane</keyword>
<evidence type="ECO:0000313" key="8">
    <source>
        <dbReference type="Proteomes" id="UP000198420"/>
    </source>
</evidence>
<evidence type="ECO:0000259" key="6">
    <source>
        <dbReference type="Pfam" id="PF07291"/>
    </source>
</evidence>
<protein>
    <submittedName>
        <fullName evidence="7">Methylamine utilisation protein MauE</fullName>
    </submittedName>
</protein>
<dbReference type="OrthoDB" id="3430313at2"/>
<keyword evidence="4 5" id="KW-0472">Membrane</keyword>
<dbReference type="UniPathway" id="UPA00895"/>
<feature type="transmembrane region" description="Helical" evidence="5">
    <location>
        <begin position="71"/>
        <end position="92"/>
    </location>
</feature>
<evidence type="ECO:0000256" key="1">
    <source>
        <dbReference type="ARBA" id="ARBA00004141"/>
    </source>
</evidence>
<dbReference type="AlphaFoldDB" id="A0A238W4W4"/>
<dbReference type="Pfam" id="PF07291">
    <property type="entry name" value="MauE"/>
    <property type="match status" value="1"/>
</dbReference>
<keyword evidence="8" id="KW-1185">Reference proteome</keyword>
<evidence type="ECO:0000313" key="7">
    <source>
        <dbReference type="EMBL" id="SNR41441.1"/>
    </source>
</evidence>
<dbReference type="InterPro" id="IPR009908">
    <property type="entry name" value="Methylamine_util_MauE"/>
</dbReference>
<evidence type="ECO:0000256" key="4">
    <source>
        <dbReference type="ARBA" id="ARBA00023136"/>
    </source>
</evidence>
<feature type="transmembrane region" description="Helical" evidence="5">
    <location>
        <begin position="113"/>
        <end position="131"/>
    </location>
</feature>
<dbReference type="RefSeq" id="WP_089310894.1">
    <property type="nucleotide sequence ID" value="NZ_FZNP01000002.1"/>
</dbReference>
<gene>
    <name evidence="7" type="ORF">SAMN06265355_102707</name>
</gene>